<dbReference type="AlphaFoldDB" id="A0A5A9GSF7"/>
<dbReference type="RefSeq" id="WP_149231215.1">
    <property type="nucleotide sequence ID" value="NZ_JALJXJ010000004.1"/>
</dbReference>
<protein>
    <submittedName>
        <fullName evidence="1">Uncharacterized protein</fullName>
    </submittedName>
</protein>
<dbReference type="Proteomes" id="UP000324927">
    <property type="component" value="Unassembled WGS sequence"/>
</dbReference>
<comment type="caution">
    <text evidence="1">The sequence shown here is derived from an EMBL/GenBank/DDBJ whole genome shotgun (WGS) entry which is preliminary data.</text>
</comment>
<accession>A0A5A9GSF7</accession>
<reference evidence="1 2" key="1">
    <citation type="submission" date="2019-08" db="EMBL/GenBank/DDBJ databases">
        <authorList>
            <person name="Grouzdev D."/>
            <person name="Tikhonova E."/>
            <person name="Kravchenko I."/>
        </authorList>
    </citation>
    <scope>NUCLEOTIDE SEQUENCE [LARGE SCALE GENOMIC DNA]</scope>
    <source>
        <strain evidence="1 2">59b</strain>
    </source>
</reference>
<name>A0A5A9GSF7_AZOLI</name>
<sequence length="164" mass="18914">MPVPPAKRPTLDDIQALQMRPPHVWFAEVTEPLVDEFARDLDTLHRAVSAVREVFHFHERLWWYWDSTDKKRVHDTPNAAEFLKELKKRSNAFRALDAAANATKHHVRDHQKYHRGCVQIVGYPDPDFPHVVATATQVHRTIGDGGPNTLATIQEAMTVYRTYL</sequence>
<organism evidence="1 2">
    <name type="scientific">Azospirillum lipoferum</name>
    <dbReference type="NCBI Taxonomy" id="193"/>
    <lineage>
        <taxon>Bacteria</taxon>
        <taxon>Pseudomonadati</taxon>
        <taxon>Pseudomonadota</taxon>
        <taxon>Alphaproteobacteria</taxon>
        <taxon>Rhodospirillales</taxon>
        <taxon>Azospirillaceae</taxon>
        <taxon>Azospirillum</taxon>
    </lineage>
</organism>
<keyword evidence="2" id="KW-1185">Reference proteome</keyword>
<evidence type="ECO:0000313" key="1">
    <source>
        <dbReference type="EMBL" id="KAA0596712.1"/>
    </source>
</evidence>
<dbReference type="OrthoDB" id="9928593at2"/>
<dbReference type="EMBL" id="VTTN01000003">
    <property type="protein sequence ID" value="KAA0596712.1"/>
    <property type="molecule type" value="Genomic_DNA"/>
</dbReference>
<proteinExistence type="predicted"/>
<gene>
    <name evidence="1" type="ORF">FZ942_11495</name>
</gene>
<evidence type="ECO:0000313" key="2">
    <source>
        <dbReference type="Proteomes" id="UP000324927"/>
    </source>
</evidence>